<proteinExistence type="predicted"/>
<accession>A0AAN9M3K7</accession>
<name>A0AAN9M3K7_CANGL</name>
<reference evidence="1 2" key="1">
    <citation type="submission" date="2024-01" db="EMBL/GenBank/DDBJ databases">
        <title>The genomes of 5 underutilized Papilionoideae crops provide insights into root nodulation and disease resistanc.</title>
        <authorList>
            <person name="Jiang F."/>
        </authorList>
    </citation>
    <scope>NUCLEOTIDE SEQUENCE [LARGE SCALE GENOMIC DNA]</scope>
    <source>
        <strain evidence="1">LVBAO_FW01</strain>
        <tissue evidence="1">Leaves</tissue>
    </source>
</reference>
<dbReference type="AlphaFoldDB" id="A0AAN9M3K7"/>
<organism evidence="1 2">
    <name type="scientific">Canavalia gladiata</name>
    <name type="common">Sword bean</name>
    <name type="synonym">Dolichos gladiatus</name>
    <dbReference type="NCBI Taxonomy" id="3824"/>
    <lineage>
        <taxon>Eukaryota</taxon>
        <taxon>Viridiplantae</taxon>
        <taxon>Streptophyta</taxon>
        <taxon>Embryophyta</taxon>
        <taxon>Tracheophyta</taxon>
        <taxon>Spermatophyta</taxon>
        <taxon>Magnoliopsida</taxon>
        <taxon>eudicotyledons</taxon>
        <taxon>Gunneridae</taxon>
        <taxon>Pentapetalae</taxon>
        <taxon>rosids</taxon>
        <taxon>fabids</taxon>
        <taxon>Fabales</taxon>
        <taxon>Fabaceae</taxon>
        <taxon>Papilionoideae</taxon>
        <taxon>50 kb inversion clade</taxon>
        <taxon>NPAAA clade</taxon>
        <taxon>indigoferoid/millettioid clade</taxon>
        <taxon>Phaseoleae</taxon>
        <taxon>Canavalia</taxon>
    </lineage>
</organism>
<protein>
    <submittedName>
        <fullName evidence="1">Uncharacterized protein</fullName>
    </submittedName>
</protein>
<dbReference type="EMBL" id="JAYMYQ010000003">
    <property type="protein sequence ID" value="KAK7344663.1"/>
    <property type="molecule type" value="Genomic_DNA"/>
</dbReference>
<gene>
    <name evidence="1" type="ORF">VNO77_14549</name>
</gene>
<evidence type="ECO:0000313" key="1">
    <source>
        <dbReference type="EMBL" id="KAK7344663.1"/>
    </source>
</evidence>
<evidence type="ECO:0000313" key="2">
    <source>
        <dbReference type="Proteomes" id="UP001367508"/>
    </source>
</evidence>
<dbReference type="Proteomes" id="UP001367508">
    <property type="component" value="Unassembled WGS sequence"/>
</dbReference>
<sequence>MLCLVTAAKDDTLSDVKRQNVEPALTPSKINSTLVEGDTYEESTSLNIKQHVQLDVSDGEAPAPVIPYVYMGYQLKPQIEEPVELVHVH</sequence>
<comment type="caution">
    <text evidence="1">The sequence shown here is derived from an EMBL/GenBank/DDBJ whole genome shotgun (WGS) entry which is preliminary data.</text>
</comment>
<keyword evidence="2" id="KW-1185">Reference proteome</keyword>